<evidence type="ECO:0000313" key="2">
    <source>
        <dbReference type="EnsemblPlants" id="Zm00001eb047780_P001"/>
    </source>
</evidence>
<dbReference type="GO" id="GO:0015996">
    <property type="term" value="P:chlorophyll catabolic process"/>
    <property type="evidence" value="ECO:0007669"/>
    <property type="project" value="UniProtKB-UniPathway"/>
</dbReference>
<feature type="compositionally biased region" description="Basic residues" evidence="1">
    <location>
        <begin position="218"/>
        <end position="231"/>
    </location>
</feature>
<dbReference type="InterPro" id="IPR029058">
    <property type="entry name" value="AB_hydrolase_fold"/>
</dbReference>
<dbReference type="PANTHER" id="PTHR33428">
    <property type="entry name" value="CHLOROPHYLLASE-2, CHLOROPLASTIC"/>
    <property type="match status" value="1"/>
</dbReference>
<dbReference type="OrthoDB" id="2093222at2759"/>
<sequence length="342" mass="37136">MNLASAVRVFLSYYLLVQRWMGSEQGGGVFDQGGHSVSLTRLDEARAPPRCAVRSSPSSAASLPPKPLLVAAPRETGEYPVILFLHGYLAVNSFYSQLFEHVASHGFIVVGPQVAVHHIWGRHHRGDQLSGGRHRLASHRAAVNSATRRPREPNQGVHLRPQSRREGGVRAGVGPRQGQARCPSRRRRRRGPGGRHGRGQADTAADPHGQARLAARGCPRHGHRHGARRAAPRLTAPAVRAPGRQSRGLLRRAGRRGASVPPGGQGLRAHGHDGRRHAGRQGDAHAHHLQERRGQGAHAPLRGRRHRRVPQEMGGWGRRGDGQHHGAAGPGPRRAVRGGVWR</sequence>
<evidence type="ECO:0000313" key="3">
    <source>
        <dbReference type="Proteomes" id="UP000007305"/>
    </source>
</evidence>
<dbReference type="AlphaFoldDB" id="A0A804LZJ5"/>
<evidence type="ECO:0008006" key="5">
    <source>
        <dbReference type="Google" id="ProtNLM"/>
    </source>
</evidence>
<feature type="compositionally biased region" description="Basic residues" evidence="1">
    <location>
        <begin position="183"/>
        <end position="198"/>
    </location>
</feature>
<dbReference type="PANTHER" id="PTHR33428:SF2">
    <property type="entry name" value="CHLOROPHYLLASE-2"/>
    <property type="match status" value="1"/>
</dbReference>
<dbReference type="EnsemblPlants" id="Zm00001eb047780_T001">
    <property type="protein sequence ID" value="Zm00001eb047780_P001"/>
    <property type="gene ID" value="Zm00001eb047780"/>
</dbReference>
<name>A0A804LZJ5_MAIZE</name>
<dbReference type="SUPFAM" id="SSF53474">
    <property type="entry name" value="alpha/beta-Hydrolases"/>
    <property type="match status" value="1"/>
</dbReference>
<evidence type="ECO:0007829" key="4">
    <source>
        <dbReference type="PeptideAtlas" id="A0A804LZJ5"/>
    </source>
</evidence>
<accession>A0A804LZJ5</accession>
<feature type="compositionally biased region" description="Low complexity" evidence="1">
    <location>
        <begin position="326"/>
        <end position="342"/>
    </location>
</feature>
<dbReference type="Proteomes" id="UP000007305">
    <property type="component" value="Chromosome 1"/>
</dbReference>
<dbReference type="UniPathway" id="UPA00674"/>
<keyword evidence="3" id="KW-1185">Reference proteome</keyword>
<reference evidence="3" key="1">
    <citation type="submission" date="2015-12" db="EMBL/GenBank/DDBJ databases">
        <title>Update maize B73 reference genome by single molecule sequencing technologies.</title>
        <authorList>
            <consortium name="Maize Genome Sequencing Project"/>
            <person name="Ware D."/>
        </authorList>
    </citation>
    <scope>NUCLEOTIDE SEQUENCE [LARGE SCALE GENOMIC DNA]</scope>
    <source>
        <strain evidence="3">cv. B73</strain>
    </source>
</reference>
<reference evidence="2" key="3">
    <citation type="submission" date="2021-05" db="UniProtKB">
        <authorList>
            <consortium name="EnsemblPlants"/>
        </authorList>
    </citation>
    <scope>IDENTIFICATION</scope>
    <source>
        <strain evidence="2">cv. B73</strain>
    </source>
</reference>
<gene>
    <name evidence="2" type="primary">LOC100191887</name>
</gene>
<reference evidence="2" key="2">
    <citation type="submission" date="2019-07" db="EMBL/GenBank/DDBJ databases">
        <authorList>
            <person name="Seetharam A."/>
            <person name="Woodhouse M."/>
            <person name="Cannon E."/>
        </authorList>
    </citation>
    <scope>NUCLEOTIDE SEQUENCE [LARGE SCALE GENOMIC DNA]</scope>
    <source>
        <strain evidence="2">cv. B73</strain>
    </source>
</reference>
<feature type="compositionally biased region" description="Basic and acidic residues" evidence="1">
    <location>
        <begin position="280"/>
        <end position="294"/>
    </location>
</feature>
<dbReference type="Gene3D" id="3.40.50.1820">
    <property type="entry name" value="alpha/beta hydrolase"/>
    <property type="match status" value="1"/>
</dbReference>
<feature type="region of interest" description="Disordered" evidence="1">
    <location>
        <begin position="124"/>
        <end position="342"/>
    </location>
</feature>
<organism evidence="2 3">
    <name type="scientific">Zea mays</name>
    <name type="common">Maize</name>
    <dbReference type="NCBI Taxonomy" id="4577"/>
    <lineage>
        <taxon>Eukaryota</taxon>
        <taxon>Viridiplantae</taxon>
        <taxon>Streptophyta</taxon>
        <taxon>Embryophyta</taxon>
        <taxon>Tracheophyta</taxon>
        <taxon>Spermatophyta</taxon>
        <taxon>Magnoliopsida</taxon>
        <taxon>Liliopsida</taxon>
        <taxon>Poales</taxon>
        <taxon>Poaceae</taxon>
        <taxon>PACMAD clade</taxon>
        <taxon>Panicoideae</taxon>
        <taxon>Andropogonodae</taxon>
        <taxon>Andropogoneae</taxon>
        <taxon>Tripsacinae</taxon>
        <taxon>Zea</taxon>
    </lineage>
</organism>
<feature type="compositionally biased region" description="Low complexity" evidence="1">
    <location>
        <begin position="232"/>
        <end position="248"/>
    </location>
</feature>
<evidence type="ECO:0000256" key="1">
    <source>
        <dbReference type="SAM" id="MobiDB-lite"/>
    </source>
</evidence>
<dbReference type="Pfam" id="PF07224">
    <property type="entry name" value="Chlorophyllase"/>
    <property type="match status" value="1"/>
</dbReference>
<protein>
    <recommendedName>
        <fullName evidence="5">Chlorophyllase</fullName>
    </recommendedName>
</protein>
<dbReference type="Gramene" id="Zm00001eb047780_T001">
    <property type="protein sequence ID" value="Zm00001eb047780_P001"/>
    <property type="gene ID" value="Zm00001eb047780"/>
</dbReference>
<proteinExistence type="evidence at protein level"/>
<dbReference type="InterPro" id="IPR017395">
    <property type="entry name" value="Chlorophyllase-like"/>
</dbReference>
<keyword evidence="4" id="KW-1267">Proteomics identification</keyword>